<comment type="catalytic activity">
    <reaction evidence="1">
        <text>3-hydroxy-2-methylpropanoyl-CoA + H2O = 3-hydroxy-2-methylpropanoate + CoA + H(+)</text>
        <dbReference type="Rhea" id="RHEA:20888"/>
        <dbReference type="ChEBI" id="CHEBI:11805"/>
        <dbReference type="ChEBI" id="CHEBI:15377"/>
        <dbReference type="ChEBI" id="CHEBI:15378"/>
        <dbReference type="ChEBI" id="CHEBI:57287"/>
        <dbReference type="ChEBI" id="CHEBI:57340"/>
        <dbReference type="EC" id="3.1.2.4"/>
    </reaction>
</comment>
<dbReference type="Pfam" id="PF16113">
    <property type="entry name" value="ECH_2"/>
    <property type="match status" value="1"/>
</dbReference>
<name>A0A6G4U5I9_9ACTN</name>
<dbReference type="CDD" id="cd06558">
    <property type="entry name" value="crotonase-like"/>
    <property type="match status" value="1"/>
</dbReference>
<dbReference type="GO" id="GO:0005829">
    <property type="term" value="C:cytosol"/>
    <property type="evidence" value="ECO:0007669"/>
    <property type="project" value="TreeGrafter"/>
</dbReference>
<sequence length="365" mass="38495">MDNTHVLARREGRLGHITLNRPKALNALNTEMVRGVYAALTEWADDPGVDAVLLDGAGERGFCAGGDIRLMHDSARGDHGLAQQFWREEYALDALIANYPVPVVGIMDGITMGGGIGLTGHAAVRVVTERSVLAMPEVDIGLAPDVGGSLLLARAPGELGTHMALTAARIGARDALATGFADHFVPAARLQELAEALRAPGADKPDHVVAALAGQPPESPDDLVAHRAWIDACYGADTVEEILARLRERPEPAAAAAAEALLAGSPTSVKVTLRALRNARAMATVEECLVQDYRLCSHFLDSHDLPEGVRAMVIDKDRSPRWSPDRLEAVTDAAVEAYFTTLGADELRLHPPLGGAGPLPPGAGS</sequence>
<dbReference type="NCBIfam" id="NF004127">
    <property type="entry name" value="PRK05617.1"/>
    <property type="match status" value="1"/>
</dbReference>
<dbReference type="InterPro" id="IPR029045">
    <property type="entry name" value="ClpP/crotonase-like_dom_sf"/>
</dbReference>
<feature type="domain" description="Enoyl-CoA hydratase/isomerase" evidence="4">
    <location>
        <begin position="15"/>
        <end position="339"/>
    </location>
</feature>
<evidence type="ECO:0000256" key="1">
    <source>
        <dbReference type="ARBA" id="ARBA00001709"/>
    </source>
</evidence>
<gene>
    <name evidence="5" type="ORF">G5C51_21975</name>
</gene>
<comment type="caution">
    <text evidence="5">The sequence shown here is derived from an EMBL/GenBank/DDBJ whole genome shotgun (WGS) entry which is preliminary data.</text>
</comment>
<keyword evidence="3" id="KW-0378">Hydrolase</keyword>
<evidence type="ECO:0000313" key="5">
    <source>
        <dbReference type="EMBL" id="NGN66557.1"/>
    </source>
</evidence>
<reference evidence="5 6" key="1">
    <citation type="submission" date="2020-02" db="EMBL/GenBank/DDBJ databases">
        <title>Whole-genome analyses of novel actinobacteria.</title>
        <authorList>
            <person name="Sahin N."/>
        </authorList>
    </citation>
    <scope>NUCLEOTIDE SEQUENCE [LARGE SCALE GENOMIC DNA]</scope>
    <source>
        <strain evidence="5 6">A7024</strain>
    </source>
</reference>
<dbReference type="EC" id="3.1.2.4" evidence="2"/>
<proteinExistence type="predicted"/>
<dbReference type="Gene3D" id="3.90.226.10">
    <property type="entry name" value="2-enoyl-CoA Hydratase, Chain A, domain 1"/>
    <property type="match status" value="1"/>
</dbReference>
<dbReference type="InterPro" id="IPR045004">
    <property type="entry name" value="ECH_dom"/>
</dbReference>
<dbReference type="InterPro" id="IPR032259">
    <property type="entry name" value="HIBYL-CoA-H"/>
</dbReference>
<keyword evidence="5" id="KW-0413">Isomerase</keyword>
<dbReference type="Proteomes" id="UP000481583">
    <property type="component" value="Unassembled WGS sequence"/>
</dbReference>
<dbReference type="GO" id="GO:0003860">
    <property type="term" value="F:3-hydroxyisobutyryl-CoA hydrolase activity"/>
    <property type="evidence" value="ECO:0007669"/>
    <property type="project" value="UniProtKB-EC"/>
</dbReference>
<accession>A0A6G4U5I9</accession>
<dbReference type="RefSeq" id="WP_165239871.1">
    <property type="nucleotide sequence ID" value="NZ_JAAKZV010000101.1"/>
</dbReference>
<dbReference type="SUPFAM" id="SSF52096">
    <property type="entry name" value="ClpP/crotonase"/>
    <property type="match status" value="1"/>
</dbReference>
<evidence type="ECO:0000256" key="3">
    <source>
        <dbReference type="ARBA" id="ARBA00022801"/>
    </source>
</evidence>
<evidence type="ECO:0000256" key="2">
    <source>
        <dbReference type="ARBA" id="ARBA00011915"/>
    </source>
</evidence>
<dbReference type="AlphaFoldDB" id="A0A6G4U5I9"/>
<evidence type="ECO:0000313" key="6">
    <source>
        <dbReference type="Proteomes" id="UP000481583"/>
    </source>
</evidence>
<dbReference type="GO" id="GO:0016853">
    <property type="term" value="F:isomerase activity"/>
    <property type="evidence" value="ECO:0007669"/>
    <property type="project" value="UniProtKB-KW"/>
</dbReference>
<evidence type="ECO:0000259" key="4">
    <source>
        <dbReference type="Pfam" id="PF16113"/>
    </source>
</evidence>
<dbReference type="EMBL" id="JAAKZV010000101">
    <property type="protein sequence ID" value="NGN66557.1"/>
    <property type="molecule type" value="Genomic_DNA"/>
</dbReference>
<dbReference type="GO" id="GO:0006574">
    <property type="term" value="P:L-valine catabolic process"/>
    <property type="evidence" value="ECO:0007669"/>
    <property type="project" value="TreeGrafter"/>
</dbReference>
<dbReference type="PANTHER" id="PTHR43176">
    <property type="entry name" value="3-HYDROXYISOBUTYRYL-COA HYDROLASE-RELATED"/>
    <property type="match status" value="1"/>
</dbReference>
<organism evidence="5 6">
    <name type="scientific">Streptomyces coryli</name>
    <dbReference type="NCBI Taxonomy" id="1128680"/>
    <lineage>
        <taxon>Bacteria</taxon>
        <taxon>Bacillati</taxon>
        <taxon>Actinomycetota</taxon>
        <taxon>Actinomycetes</taxon>
        <taxon>Kitasatosporales</taxon>
        <taxon>Streptomycetaceae</taxon>
        <taxon>Streptomyces</taxon>
    </lineage>
</organism>
<keyword evidence="6" id="KW-1185">Reference proteome</keyword>
<dbReference type="PANTHER" id="PTHR43176:SF3">
    <property type="entry name" value="3-HYDROXYISOBUTYRYL-COA HYDROLASE, MITOCHONDRIAL"/>
    <property type="match status" value="1"/>
</dbReference>
<protein>
    <recommendedName>
        <fullName evidence="2">3-hydroxyisobutyryl-CoA hydrolase</fullName>
        <ecNumber evidence="2">3.1.2.4</ecNumber>
    </recommendedName>
</protein>